<proteinExistence type="predicted"/>
<comment type="caution">
    <text evidence="1">The sequence shown here is derived from an EMBL/GenBank/DDBJ whole genome shotgun (WGS) entry which is preliminary data.</text>
</comment>
<evidence type="ECO:0000313" key="2">
    <source>
        <dbReference type="Proteomes" id="UP000824116"/>
    </source>
</evidence>
<dbReference type="AlphaFoldDB" id="A0A9D2K2B9"/>
<protein>
    <submittedName>
        <fullName evidence="1">Uncharacterized protein</fullName>
    </submittedName>
</protein>
<gene>
    <name evidence="1" type="ORF">H9723_04920</name>
</gene>
<reference evidence="1" key="1">
    <citation type="journal article" date="2021" name="PeerJ">
        <title>Extensive microbial diversity within the chicken gut microbiome revealed by metagenomics and culture.</title>
        <authorList>
            <person name="Gilroy R."/>
            <person name="Ravi A."/>
            <person name="Getino M."/>
            <person name="Pursley I."/>
            <person name="Horton D.L."/>
            <person name="Alikhan N.F."/>
            <person name="Baker D."/>
            <person name="Gharbi K."/>
            <person name="Hall N."/>
            <person name="Watson M."/>
            <person name="Adriaenssens E.M."/>
            <person name="Foster-Nyarko E."/>
            <person name="Jarju S."/>
            <person name="Secka A."/>
            <person name="Antonio M."/>
            <person name="Oren A."/>
            <person name="Chaudhuri R.R."/>
            <person name="La Ragione R."/>
            <person name="Hildebrand F."/>
            <person name="Pallen M.J."/>
        </authorList>
    </citation>
    <scope>NUCLEOTIDE SEQUENCE</scope>
    <source>
        <strain evidence="1">CHK196-3914</strain>
    </source>
</reference>
<reference evidence="1" key="2">
    <citation type="submission" date="2021-04" db="EMBL/GenBank/DDBJ databases">
        <authorList>
            <person name="Gilroy R."/>
        </authorList>
    </citation>
    <scope>NUCLEOTIDE SEQUENCE</scope>
    <source>
        <strain evidence="1">CHK196-3914</strain>
    </source>
</reference>
<dbReference type="Proteomes" id="UP000824116">
    <property type="component" value="Unassembled WGS sequence"/>
</dbReference>
<dbReference type="EMBL" id="DXAY01000117">
    <property type="protein sequence ID" value="HIZ74574.1"/>
    <property type="molecule type" value="Genomic_DNA"/>
</dbReference>
<evidence type="ECO:0000313" key="1">
    <source>
        <dbReference type="EMBL" id="HIZ74574.1"/>
    </source>
</evidence>
<sequence length="67" mass="7815">MTKRVVCRRFYREVPDDSWFMDLKLRGTGGKQMKMASEQRTELCGISRIFPVYVSAEPVIQTAERSQ</sequence>
<accession>A0A9D2K2B9</accession>
<name>A0A9D2K2B9_9FIRM</name>
<organism evidence="1 2">
    <name type="scientific">Candidatus Mediterraneibacter stercoravium</name>
    <dbReference type="NCBI Taxonomy" id="2838685"/>
    <lineage>
        <taxon>Bacteria</taxon>
        <taxon>Bacillati</taxon>
        <taxon>Bacillota</taxon>
        <taxon>Clostridia</taxon>
        <taxon>Lachnospirales</taxon>
        <taxon>Lachnospiraceae</taxon>
        <taxon>Mediterraneibacter</taxon>
    </lineage>
</organism>